<dbReference type="SUPFAM" id="SSF50965">
    <property type="entry name" value="Galactose oxidase, central domain"/>
    <property type="match status" value="1"/>
</dbReference>
<name>A0A1R3IM84_COCAP</name>
<dbReference type="SUPFAM" id="SSF69322">
    <property type="entry name" value="Tricorn protease domain 2"/>
    <property type="match status" value="1"/>
</dbReference>
<proteinExistence type="predicted"/>
<evidence type="ECO:0000259" key="1">
    <source>
        <dbReference type="Pfam" id="PF03478"/>
    </source>
</evidence>
<dbReference type="AlphaFoldDB" id="A0A1R3IM84"/>
<dbReference type="PANTHER" id="PTHR33127">
    <property type="entry name" value="TRANSMEMBRANE PROTEIN"/>
    <property type="match status" value="1"/>
</dbReference>
<dbReference type="EMBL" id="AWWV01009844">
    <property type="protein sequence ID" value="OMO83699.1"/>
    <property type="molecule type" value="Genomic_DNA"/>
</dbReference>
<sequence length="851" mass="99238">MPELVHIESPVMMPELVHGDQSNARDLAKEIVPCVESREEEEAKESNFFNDLPREVLSLQIVERLSYYDYNHFRAVNRICREVIPKKWWRNSLPLSPCLMTCKKGDSECQLIDPRLPKRNPWNNPNKFNDVRVCYSRDGWCVMLQGEENLFFWNPFTGEVIPIPPWPLLPGHTILGCVFSSSPDSPDCKLVLISDFIDVSIHYILVDGGDWNTYYAFKWSKNFKVSKNHNPVFYNEEVYLLDVEGKLGVFRKNFKFEVMEKPERPCISIYQSFLLEQGGKLLSVFVGLKGKWLRVFELNLSKMVWVEVDNLGDKTIYVSPRSSFSTAATMERMKNKTFCDIADMKNHVPMKSIPELRRRLIYPCSHGWLLLWEEDGDGCWLWNPVTLESKQLPSLALEPNQCIDLEINNGLNKALEIIAWMIRVLRRKIICSAFSKRRIGYAGRPLEEVTGVEVFKLNLVLGEWTKESGLVGNCIYFTVGGGDQSLYSFNMEDNSVSMFLPHPNLKAPWRSPRWIMPELVHREPPMLMMPELVHGEPNARDLAKEIVPCVEKSRKKKKQKNQIFLMTFLERICREVIPKKWWRNCLPLSPWLMTCKKGDSQCQVIDPRLPNRILWNNPNEFNDVRMCYSRDGWCVMLQGEENLFFWNPFTGEVIQIPQLPLFPGHTILGCVFSSSPDSPDCKLVLILEFIEVYIHYILVGGGDWSTYYAFKWLKNFKVSKNHNPVFYNEEVYLLDVEGRLGVFRKDFRFEILEKLQRPNCISIFYQSFLLEQDGKLLSVFVGLKGKWLRVFKLNLSTMVWVEVDNLGDKTIYVSPRSSFSTAATMERMKNKKTVMIRDCSWIDPRRWLEDK</sequence>
<dbReference type="Proteomes" id="UP000188268">
    <property type="component" value="Unassembled WGS sequence"/>
</dbReference>
<reference evidence="2 3" key="1">
    <citation type="submission" date="2013-09" db="EMBL/GenBank/DDBJ databases">
        <title>Corchorus capsularis genome sequencing.</title>
        <authorList>
            <person name="Alam M."/>
            <person name="Haque M.S."/>
            <person name="Islam M.S."/>
            <person name="Emdad E.M."/>
            <person name="Islam M.M."/>
            <person name="Ahmed B."/>
            <person name="Halim A."/>
            <person name="Hossen Q.M.M."/>
            <person name="Hossain M.Z."/>
            <person name="Ahmed R."/>
            <person name="Khan M.M."/>
            <person name="Islam R."/>
            <person name="Rashid M.M."/>
            <person name="Khan S.A."/>
            <person name="Rahman M.S."/>
            <person name="Alam M."/>
        </authorList>
    </citation>
    <scope>NUCLEOTIDE SEQUENCE [LARGE SCALE GENOMIC DNA]</scope>
    <source>
        <strain evidence="3">cv. CVL-1</strain>
        <tissue evidence="2">Whole seedling</tissue>
    </source>
</reference>
<dbReference type="InterPro" id="IPR011043">
    <property type="entry name" value="Gal_Oxase/kelch_b-propeller"/>
</dbReference>
<dbReference type="Gramene" id="OMO83699">
    <property type="protein sequence ID" value="OMO83699"/>
    <property type="gene ID" value="CCACVL1_11263"/>
</dbReference>
<feature type="domain" description="KIB1-4 beta-propeller" evidence="1">
    <location>
        <begin position="123"/>
        <end position="330"/>
    </location>
</feature>
<accession>A0A1R3IM84</accession>
<gene>
    <name evidence="2" type="ORF">CCACVL1_11263</name>
</gene>
<dbReference type="PANTHER" id="PTHR33127:SF5">
    <property type="entry name" value="TRANSMEMBRANE PROTEIN"/>
    <property type="match status" value="1"/>
</dbReference>
<comment type="caution">
    <text evidence="2">The sequence shown here is derived from an EMBL/GenBank/DDBJ whole genome shotgun (WGS) entry which is preliminary data.</text>
</comment>
<dbReference type="OrthoDB" id="1863935at2759"/>
<organism evidence="2 3">
    <name type="scientific">Corchorus capsularis</name>
    <name type="common">Jute</name>
    <dbReference type="NCBI Taxonomy" id="210143"/>
    <lineage>
        <taxon>Eukaryota</taxon>
        <taxon>Viridiplantae</taxon>
        <taxon>Streptophyta</taxon>
        <taxon>Embryophyta</taxon>
        <taxon>Tracheophyta</taxon>
        <taxon>Spermatophyta</taxon>
        <taxon>Magnoliopsida</taxon>
        <taxon>eudicotyledons</taxon>
        <taxon>Gunneridae</taxon>
        <taxon>Pentapetalae</taxon>
        <taxon>rosids</taxon>
        <taxon>malvids</taxon>
        <taxon>Malvales</taxon>
        <taxon>Malvaceae</taxon>
        <taxon>Grewioideae</taxon>
        <taxon>Apeibeae</taxon>
        <taxon>Corchorus</taxon>
    </lineage>
</organism>
<keyword evidence="3" id="KW-1185">Reference proteome</keyword>
<evidence type="ECO:0000313" key="2">
    <source>
        <dbReference type="EMBL" id="OMO83699.1"/>
    </source>
</evidence>
<protein>
    <submittedName>
        <fullName evidence="2">Galactose oxidase/kelch, beta-propeller</fullName>
    </submittedName>
</protein>
<evidence type="ECO:0000313" key="3">
    <source>
        <dbReference type="Proteomes" id="UP000188268"/>
    </source>
</evidence>
<feature type="domain" description="KIB1-4 beta-propeller" evidence="1">
    <location>
        <begin position="617"/>
        <end position="824"/>
    </location>
</feature>
<dbReference type="Pfam" id="PF03478">
    <property type="entry name" value="Beta-prop_KIB1-4"/>
    <property type="match status" value="2"/>
</dbReference>
<dbReference type="InterPro" id="IPR005174">
    <property type="entry name" value="KIB1-4_b-propeller"/>
</dbReference>